<evidence type="ECO:0000313" key="3">
    <source>
        <dbReference type="EMBL" id="SOY30723.1"/>
    </source>
</evidence>
<dbReference type="EMBL" id="OFSM01000018">
    <property type="protein sequence ID" value="SOY30723.1"/>
    <property type="molecule type" value="Genomic_DNA"/>
</dbReference>
<name>A0A2K4ZJR5_9FIRM</name>
<organism evidence="3 4">
    <name type="scientific">Acetatifactor muris</name>
    <dbReference type="NCBI Taxonomy" id="879566"/>
    <lineage>
        <taxon>Bacteria</taxon>
        <taxon>Bacillati</taxon>
        <taxon>Bacillota</taxon>
        <taxon>Clostridia</taxon>
        <taxon>Lachnospirales</taxon>
        <taxon>Lachnospiraceae</taxon>
        <taxon>Acetatifactor</taxon>
    </lineage>
</organism>
<dbReference type="Proteomes" id="UP000236311">
    <property type="component" value="Unassembled WGS sequence"/>
</dbReference>
<dbReference type="InterPro" id="IPR000835">
    <property type="entry name" value="HTH_MarR-typ"/>
</dbReference>
<dbReference type="RefSeq" id="WP_103240729.1">
    <property type="nucleotide sequence ID" value="NZ_JANJZD010000018.1"/>
</dbReference>
<dbReference type="AlphaFoldDB" id="A0A2K4ZJR5"/>
<dbReference type="PANTHER" id="PTHR33164:SF43">
    <property type="entry name" value="HTH-TYPE TRANSCRIPTIONAL REPRESSOR YETL"/>
    <property type="match status" value="1"/>
</dbReference>
<dbReference type="GO" id="GO:0006950">
    <property type="term" value="P:response to stress"/>
    <property type="evidence" value="ECO:0007669"/>
    <property type="project" value="TreeGrafter"/>
</dbReference>
<dbReference type="InterPro" id="IPR036390">
    <property type="entry name" value="WH_DNA-bd_sf"/>
</dbReference>
<protein>
    <submittedName>
        <fullName evidence="3">Transcriptional repressor MprA</fullName>
    </submittedName>
</protein>
<feature type="domain" description="HTH marR-type" evidence="2">
    <location>
        <begin position="18"/>
        <end position="149"/>
    </location>
</feature>
<accession>A0A2K4ZJR5</accession>
<proteinExistence type="predicted"/>
<reference evidence="3 4" key="1">
    <citation type="submission" date="2018-01" db="EMBL/GenBank/DDBJ databases">
        <authorList>
            <person name="Gaut B.S."/>
            <person name="Morton B.R."/>
            <person name="Clegg M.T."/>
            <person name="Duvall M.R."/>
        </authorList>
    </citation>
    <scope>NUCLEOTIDE SEQUENCE [LARGE SCALE GENOMIC DNA]</scope>
    <source>
        <strain evidence="3">GP69</strain>
    </source>
</reference>
<dbReference type="InterPro" id="IPR036388">
    <property type="entry name" value="WH-like_DNA-bd_sf"/>
</dbReference>
<dbReference type="PROSITE" id="PS50995">
    <property type="entry name" value="HTH_MARR_2"/>
    <property type="match status" value="1"/>
</dbReference>
<feature type="coiled-coil region" evidence="1">
    <location>
        <begin position="144"/>
        <end position="171"/>
    </location>
</feature>
<dbReference type="SMART" id="SM00347">
    <property type="entry name" value="HTH_MARR"/>
    <property type="match status" value="1"/>
</dbReference>
<evidence type="ECO:0000256" key="1">
    <source>
        <dbReference type="SAM" id="Coils"/>
    </source>
</evidence>
<dbReference type="SUPFAM" id="SSF46785">
    <property type="entry name" value="Winged helix' DNA-binding domain"/>
    <property type="match status" value="1"/>
</dbReference>
<dbReference type="Pfam" id="PF12802">
    <property type="entry name" value="MarR_2"/>
    <property type="match status" value="1"/>
</dbReference>
<dbReference type="GO" id="GO:0003700">
    <property type="term" value="F:DNA-binding transcription factor activity"/>
    <property type="evidence" value="ECO:0007669"/>
    <property type="project" value="InterPro"/>
</dbReference>
<dbReference type="OrthoDB" id="1644269at2"/>
<gene>
    <name evidence="3" type="ORF">AMURIS_03454</name>
</gene>
<keyword evidence="1" id="KW-0175">Coiled coil</keyword>
<evidence type="ECO:0000313" key="4">
    <source>
        <dbReference type="Proteomes" id="UP000236311"/>
    </source>
</evidence>
<dbReference type="PANTHER" id="PTHR33164">
    <property type="entry name" value="TRANSCRIPTIONAL REGULATOR, MARR FAMILY"/>
    <property type="match status" value="1"/>
</dbReference>
<sequence>MKLDDLITRFSDTTEKQRKAIFSTLFIAGNKLQTLFDNRIPEVSLKQFMLLSIVRQSKEPLTFTQLGNLLGCSRQNIKKLADVLMRKGFVIIQQSPRDTRALCIRPTENCNDYFENEFSEYQEELKYLFEVYTDQEIETLFILLSKLYTGIDNLEKRVARKKQEITLTTEEKQ</sequence>
<dbReference type="InterPro" id="IPR039422">
    <property type="entry name" value="MarR/SlyA-like"/>
</dbReference>
<keyword evidence="4" id="KW-1185">Reference proteome</keyword>
<evidence type="ECO:0000259" key="2">
    <source>
        <dbReference type="PROSITE" id="PS50995"/>
    </source>
</evidence>
<dbReference type="Gene3D" id="1.10.10.10">
    <property type="entry name" value="Winged helix-like DNA-binding domain superfamily/Winged helix DNA-binding domain"/>
    <property type="match status" value="1"/>
</dbReference>